<dbReference type="RefSeq" id="XP_009547850.1">
    <property type="nucleotide sequence ID" value="XM_009549555.1"/>
</dbReference>
<accession>W4K768</accession>
<dbReference type="HOGENOM" id="CLU_454959_0_0_1"/>
<evidence type="ECO:0000256" key="1">
    <source>
        <dbReference type="SAM" id="MobiDB-lite"/>
    </source>
</evidence>
<feature type="transmembrane region" description="Helical" evidence="2">
    <location>
        <begin position="325"/>
        <end position="345"/>
    </location>
</feature>
<keyword evidence="2" id="KW-0812">Transmembrane</keyword>
<feature type="transmembrane region" description="Helical" evidence="2">
    <location>
        <begin position="301"/>
        <end position="319"/>
    </location>
</feature>
<feature type="region of interest" description="Disordered" evidence="1">
    <location>
        <begin position="452"/>
        <end position="531"/>
    </location>
</feature>
<name>W4K768_HETIT</name>
<proteinExistence type="predicted"/>
<sequence length="600" mass="64718">MDVRGAATEPTANLDQGCCAEGCTTAAHLLRPTDDSRRFARTYIVRTGQSIDTETEVGSGRLSPEKGLGLAHKTALSPLAPSHKVVWPTRSSGRMNKAAEAHAFGAQLVDRSAIASLAFLVWDIIITLGDEVDTIWPKRNTNWTKWLFLFVRYFAVATQIAELFVGTEIAAALPYTMRSCVAWYIFQEVATQLLITSVEVILMVRVHAMYERNRTITLVLLVLFVAEIVAMLATLVLVIPDVQFDDICVVTHTPTTLIFFALAFILFETLLFGLTLFKFVQAVRTGWGHTPVMALLARDGTWAFALIFAVLCINAGFYLGKNSSIGAVAYTWILSIESFAGYRLILNMQRLDGPSEADTRQSTEIQFTTGFRAARGSVSGLSSGDDSYARELGLGLGLGRGRERGREGGRAAGVWRYHSRAQGRSLGISWAKPTLSEEEEDEGLWYEMTVAGSGESPSKLGSSSGNESASGSGSGGTNTSGSGNRGTRSGGSVGLGTTRTVEEAEMEDTLVGTASGSGSGSQMMPGRGRRGGVDAEVQEMERSTAIQLVLKLAATRDRTVYRPFTVTLFPCDTTGEGVQIDLLGTEKSLLAHICRSPKRA</sequence>
<dbReference type="GeneID" id="20677003"/>
<evidence type="ECO:0000256" key="2">
    <source>
        <dbReference type="SAM" id="Phobius"/>
    </source>
</evidence>
<feature type="transmembrane region" description="Helical" evidence="2">
    <location>
        <begin position="146"/>
        <end position="175"/>
    </location>
</feature>
<evidence type="ECO:0000313" key="4">
    <source>
        <dbReference type="EMBL" id="ETW81185.1"/>
    </source>
</evidence>
<dbReference type="KEGG" id="hir:HETIRDRAFT_459587"/>
<feature type="transmembrane region" description="Helical" evidence="2">
    <location>
        <begin position="216"/>
        <end position="238"/>
    </location>
</feature>
<feature type="domain" description="DUF6533" evidence="3">
    <location>
        <begin position="113"/>
        <end position="156"/>
    </location>
</feature>
<feature type="transmembrane region" description="Helical" evidence="2">
    <location>
        <begin position="258"/>
        <end position="280"/>
    </location>
</feature>
<dbReference type="InterPro" id="IPR045340">
    <property type="entry name" value="DUF6533"/>
</dbReference>
<dbReference type="eggNOG" id="ENOG502T6VP">
    <property type="taxonomic scope" value="Eukaryota"/>
</dbReference>
<keyword evidence="5" id="KW-1185">Reference proteome</keyword>
<feature type="transmembrane region" description="Helical" evidence="2">
    <location>
        <begin position="181"/>
        <end position="204"/>
    </location>
</feature>
<gene>
    <name evidence="4" type="ORF">HETIRDRAFT_459587</name>
</gene>
<dbReference type="STRING" id="747525.W4K768"/>
<dbReference type="EMBL" id="KI925459">
    <property type="protein sequence ID" value="ETW81185.1"/>
    <property type="molecule type" value="Genomic_DNA"/>
</dbReference>
<dbReference type="AlphaFoldDB" id="W4K768"/>
<dbReference type="Proteomes" id="UP000030671">
    <property type="component" value="Unassembled WGS sequence"/>
</dbReference>
<dbReference type="Pfam" id="PF20151">
    <property type="entry name" value="DUF6533"/>
    <property type="match status" value="1"/>
</dbReference>
<keyword evidence="2" id="KW-0472">Membrane</keyword>
<protein>
    <recommendedName>
        <fullName evidence="3">DUF6533 domain-containing protein</fullName>
    </recommendedName>
</protein>
<feature type="compositionally biased region" description="Low complexity" evidence="1">
    <location>
        <begin position="452"/>
        <end position="471"/>
    </location>
</feature>
<reference evidence="4 5" key="1">
    <citation type="journal article" date="2012" name="New Phytol.">
        <title>Insight into trade-off between wood decay and parasitism from the genome of a fungal forest pathogen.</title>
        <authorList>
            <person name="Olson A."/>
            <person name="Aerts A."/>
            <person name="Asiegbu F."/>
            <person name="Belbahri L."/>
            <person name="Bouzid O."/>
            <person name="Broberg A."/>
            <person name="Canback B."/>
            <person name="Coutinho P.M."/>
            <person name="Cullen D."/>
            <person name="Dalman K."/>
            <person name="Deflorio G."/>
            <person name="van Diepen L.T."/>
            <person name="Dunand C."/>
            <person name="Duplessis S."/>
            <person name="Durling M."/>
            <person name="Gonthier P."/>
            <person name="Grimwood J."/>
            <person name="Fossdal C.G."/>
            <person name="Hansson D."/>
            <person name="Henrissat B."/>
            <person name="Hietala A."/>
            <person name="Himmelstrand K."/>
            <person name="Hoffmeister D."/>
            <person name="Hogberg N."/>
            <person name="James T.Y."/>
            <person name="Karlsson M."/>
            <person name="Kohler A."/>
            <person name="Kues U."/>
            <person name="Lee Y.H."/>
            <person name="Lin Y.C."/>
            <person name="Lind M."/>
            <person name="Lindquist E."/>
            <person name="Lombard V."/>
            <person name="Lucas S."/>
            <person name="Lunden K."/>
            <person name="Morin E."/>
            <person name="Murat C."/>
            <person name="Park J."/>
            <person name="Raffaello T."/>
            <person name="Rouze P."/>
            <person name="Salamov A."/>
            <person name="Schmutz J."/>
            <person name="Solheim H."/>
            <person name="Stahlberg J."/>
            <person name="Velez H."/>
            <person name="de Vries R.P."/>
            <person name="Wiebenga A."/>
            <person name="Woodward S."/>
            <person name="Yakovlev I."/>
            <person name="Garbelotto M."/>
            <person name="Martin F."/>
            <person name="Grigoriev I.V."/>
            <person name="Stenlid J."/>
        </authorList>
    </citation>
    <scope>NUCLEOTIDE SEQUENCE [LARGE SCALE GENOMIC DNA]</scope>
    <source>
        <strain evidence="4 5">TC 32-1</strain>
    </source>
</reference>
<keyword evidence="2" id="KW-1133">Transmembrane helix</keyword>
<evidence type="ECO:0000259" key="3">
    <source>
        <dbReference type="Pfam" id="PF20151"/>
    </source>
</evidence>
<dbReference type="OrthoDB" id="2637653at2759"/>
<organism evidence="4 5">
    <name type="scientific">Heterobasidion irregulare (strain TC 32-1)</name>
    <dbReference type="NCBI Taxonomy" id="747525"/>
    <lineage>
        <taxon>Eukaryota</taxon>
        <taxon>Fungi</taxon>
        <taxon>Dikarya</taxon>
        <taxon>Basidiomycota</taxon>
        <taxon>Agaricomycotina</taxon>
        <taxon>Agaricomycetes</taxon>
        <taxon>Russulales</taxon>
        <taxon>Bondarzewiaceae</taxon>
        <taxon>Heterobasidion</taxon>
        <taxon>Heterobasidion annosum species complex</taxon>
    </lineage>
</organism>
<evidence type="ECO:0000313" key="5">
    <source>
        <dbReference type="Proteomes" id="UP000030671"/>
    </source>
</evidence>
<dbReference type="InParanoid" id="W4K768"/>